<keyword evidence="2" id="KW-0963">Cytoplasm</keyword>
<dbReference type="InterPro" id="IPR050055">
    <property type="entry name" value="EF-Tu_GTPase"/>
</dbReference>
<dbReference type="InterPro" id="IPR057335">
    <property type="entry name" value="Beta-barrel_SelB"/>
</dbReference>
<evidence type="ECO:0000256" key="4">
    <source>
        <dbReference type="ARBA" id="ARBA00023134"/>
    </source>
</evidence>
<dbReference type="SUPFAM" id="SSF50447">
    <property type="entry name" value="Translation proteins"/>
    <property type="match status" value="1"/>
</dbReference>
<dbReference type="NCBIfam" id="TIGR00475">
    <property type="entry name" value="selB"/>
    <property type="match status" value="1"/>
</dbReference>
<dbReference type="Pfam" id="PF00009">
    <property type="entry name" value="GTP_EFTU"/>
    <property type="match status" value="1"/>
</dbReference>
<dbReference type="InterPro" id="IPR004535">
    <property type="entry name" value="Transl_elong_SelB"/>
</dbReference>
<dbReference type="SUPFAM" id="SSF46785">
    <property type="entry name" value="Winged helix' DNA-binding domain"/>
    <property type="match status" value="1"/>
</dbReference>
<dbReference type="Gene3D" id="1.10.10.10">
    <property type="entry name" value="Winged helix-like DNA-binding domain superfamily/Winged helix DNA-binding domain"/>
    <property type="match status" value="1"/>
</dbReference>
<dbReference type="PROSITE" id="PS51722">
    <property type="entry name" value="G_TR_2"/>
    <property type="match status" value="1"/>
</dbReference>
<dbReference type="OrthoDB" id="9803139at2"/>
<dbReference type="InterPro" id="IPR036388">
    <property type="entry name" value="WH-like_DNA-bd_sf"/>
</dbReference>
<gene>
    <name evidence="6" type="ORF">BKD30_12860</name>
</gene>
<dbReference type="InterPro" id="IPR015191">
    <property type="entry name" value="SelB_WHD4"/>
</dbReference>
<dbReference type="GO" id="GO:0005737">
    <property type="term" value="C:cytoplasm"/>
    <property type="evidence" value="ECO:0007669"/>
    <property type="project" value="UniProtKB-SubCell"/>
</dbReference>
<feature type="domain" description="Tr-type G" evidence="5">
    <location>
        <begin position="14"/>
        <end position="187"/>
    </location>
</feature>
<dbReference type="PANTHER" id="PTHR43721:SF11">
    <property type="entry name" value="SELENOCYSTEINE-SPECIFIC ELONGATION FACTOR"/>
    <property type="match status" value="1"/>
</dbReference>
<evidence type="ECO:0000259" key="5">
    <source>
        <dbReference type="PROSITE" id="PS51722"/>
    </source>
</evidence>
<dbReference type="AlphaFoldDB" id="A0A1R1L791"/>
<dbReference type="GO" id="GO:0003746">
    <property type="term" value="F:translation elongation factor activity"/>
    <property type="evidence" value="ECO:0007669"/>
    <property type="project" value="UniProtKB-KW"/>
</dbReference>
<dbReference type="Pfam" id="PF25461">
    <property type="entry name" value="Beta-barrel_SelB"/>
    <property type="match status" value="1"/>
</dbReference>
<sequence>MTASPSGSASGSSHPTAVVATAGHVDHGKSTLVRALTGMEPDRWEEERRRGLTIDLGFAWTVLPSGREIAFVDVPGHERFLGNMLAGIGPTPVVLFVVAADEGWQAQSSDHRDAVAALGIDRGILVITRADRAHGRVSDTLQQARTELSGTGLRDAPVVVVSAVDGTGLDELRTTLDDVLAANGEPTTTGRLRLWVDRAFSITGAGTVVTGTLPSGTVAVGDRLDAICGERTRTVQVRGLQSRDEPRETVGPVSRVALNLRGVTPSDVGRGDALVTPGAWPVADTVGVRRTSGSPLGEAPDRVVVHVGTAAVPARLRSFDDDHAWLALSRSLPLVPGDRMVLRDPGAHRLLGGVLLLDADPPAFRRRGDSARWAARLITMTPGGDPLAEVAARGAVTAAHLHRLGVIASAQQDPPSDVVALGQWWVHAPVLAGWQQRLRAAVASRHETDPLAGGLTHGAARDLLALPAGVPLDPVITAAGLEQEAGRIRLPGSSGDLGAAEAAVARVVEQLAENPFNAPEAHDLSALRLTTRDLAAAERAGRIIRLRDGIVLLPTAPALAMRTLARLAQPFTTSDARQALRTTRRVVIPLLEHLDGRGWTRRLDAGHRTVIRSGGGR</sequence>
<evidence type="ECO:0000256" key="2">
    <source>
        <dbReference type="ARBA" id="ARBA00022490"/>
    </source>
</evidence>
<keyword evidence="3" id="KW-0648">Protein biosynthesis</keyword>
<reference evidence="6 7" key="1">
    <citation type="submission" date="2016-12" db="EMBL/GenBank/DDBJ databases">
        <title>Draft genome of Tersicoccus phoenicis 1P05MA.</title>
        <authorList>
            <person name="Nakajima Y."/>
            <person name="Yoshizawa S."/>
            <person name="Nakamura K."/>
            <person name="Ogura Y."/>
            <person name="Hayashi T."/>
            <person name="Kogure K."/>
        </authorList>
    </citation>
    <scope>NUCLEOTIDE SEQUENCE [LARGE SCALE GENOMIC DNA]</scope>
    <source>
        <strain evidence="6 7">1p05MA</strain>
    </source>
</reference>
<keyword evidence="6" id="KW-0251">Elongation factor</keyword>
<evidence type="ECO:0000313" key="7">
    <source>
        <dbReference type="Proteomes" id="UP000187085"/>
    </source>
</evidence>
<dbReference type="InterPro" id="IPR009000">
    <property type="entry name" value="Transl_B-barrel_sf"/>
</dbReference>
<dbReference type="PANTHER" id="PTHR43721">
    <property type="entry name" value="ELONGATION FACTOR TU-RELATED"/>
    <property type="match status" value="1"/>
</dbReference>
<dbReference type="InterPro" id="IPR000795">
    <property type="entry name" value="T_Tr_GTP-bd_dom"/>
</dbReference>
<evidence type="ECO:0000313" key="6">
    <source>
        <dbReference type="EMBL" id="OMH23397.1"/>
    </source>
</evidence>
<proteinExistence type="predicted"/>
<keyword evidence="4" id="KW-0547">Nucleotide-binding</keyword>
<evidence type="ECO:0000256" key="1">
    <source>
        <dbReference type="ARBA" id="ARBA00004496"/>
    </source>
</evidence>
<comment type="subcellular location">
    <subcellularLocation>
        <location evidence="1">Cytoplasm</location>
    </subcellularLocation>
</comment>
<dbReference type="GO" id="GO:0005525">
    <property type="term" value="F:GTP binding"/>
    <property type="evidence" value="ECO:0007669"/>
    <property type="project" value="UniProtKB-KW"/>
</dbReference>
<dbReference type="Gene3D" id="3.40.50.300">
    <property type="entry name" value="P-loop containing nucleotide triphosphate hydrolases"/>
    <property type="match status" value="1"/>
</dbReference>
<evidence type="ECO:0000256" key="3">
    <source>
        <dbReference type="ARBA" id="ARBA00022917"/>
    </source>
</evidence>
<dbReference type="EMBL" id="MRDE01000075">
    <property type="protein sequence ID" value="OMH23397.1"/>
    <property type="molecule type" value="Genomic_DNA"/>
</dbReference>
<dbReference type="InterPro" id="IPR027417">
    <property type="entry name" value="P-loop_NTPase"/>
</dbReference>
<keyword evidence="7" id="KW-1185">Reference proteome</keyword>
<dbReference type="Pfam" id="PF09107">
    <property type="entry name" value="WHD_3rd_SelB"/>
    <property type="match status" value="1"/>
</dbReference>
<dbReference type="GO" id="GO:0003924">
    <property type="term" value="F:GTPase activity"/>
    <property type="evidence" value="ECO:0007669"/>
    <property type="project" value="InterPro"/>
</dbReference>
<dbReference type="Gene3D" id="2.40.30.10">
    <property type="entry name" value="Translation factors"/>
    <property type="match status" value="1"/>
</dbReference>
<dbReference type="SUPFAM" id="SSF52540">
    <property type="entry name" value="P-loop containing nucleoside triphosphate hydrolases"/>
    <property type="match status" value="1"/>
</dbReference>
<dbReference type="InterPro" id="IPR036390">
    <property type="entry name" value="WH_DNA-bd_sf"/>
</dbReference>
<dbReference type="GO" id="GO:0003723">
    <property type="term" value="F:RNA binding"/>
    <property type="evidence" value="ECO:0007669"/>
    <property type="project" value="InterPro"/>
</dbReference>
<comment type="caution">
    <text evidence="6">The sequence shown here is derived from an EMBL/GenBank/DDBJ whole genome shotgun (WGS) entry which is preliminary data.</text>
</comment>
<organism evidence="6 7">
    <name type="scientific">Tersicoccus phoenicis</name>
    <dbReference type="NCBI Taxonomy" id="554083"/>
    <lineage>
        <taxon>Bacteria</taxon>
        <taxon>Bacillati</taxon>
        <taxon>Actinomycetota</taxon>
        <taxon>Actinomycetes</taxon>
        <taxon>Micrococcales</taxon>
        <taxon>Micrococcaceae</taxon>
        <taxon>Tersicoccus</taxon>
    </lineage>
</organism>
<protein>
    <submittedName>
        <fullName evidence="6">Selenocysteine-specific translation elongation factor</fullName>
    </submittedName>
</protein>
<dbReference type="Proteomes" id="UP000187085">
    <property type="component" value="Unassembled WGS sequence"/>
</dbReference>
<keyword evidence="4" id="KW-0342">GTP-binding</keyword>
<accession>A0A1R1L791</accession>
<name>A0A1R1L791_9MICC</name>
<dbReference type="CDD" id="cd04171">
    <property type="entry name" value="SelB"/>
    <property type="match status" value="1"/>
</dbReference>
<dbReference type="STRING" id="554083.BKD30_12860"/>
<dbReference type="RefSeq" id="WP_076705196.1">
    <property type="nucleotide sequence ID" value="NZ_MRDE01000075.1"/>
</dbReference>
<dbReference type="GO" id="GO:0001514">
    <property type="term" value="P:selenocysteine incorporation"/>
    <property type="evidence" value="ECO:0007669"/>
    <property type="project" value="InterPro"/>
</dbReference>